<feature type="compositionally biased region" description="Basic and acidic residues" evidence="1">
    <location>
        <begin position="194"/>
        <end position="216"/>
    </location>
</feature>
<evidence type="ECO:0000313" key="2">
    <source>
        <dbReference type="EMBL" id="EFC50847.1"/>
    </source>
</evidence>
<dbReference type="STRING" id="5762.D2UYU3"/>
<dbReference type="AlphaFoldDB" id="D2UYU3"/>
<dbReference type="InParanoid" id="D2UYU3"/>
<sequence>MKRIVLQNTKYLARYNRCSFSTCLINKNTNIDSTLEKNESKLNTSKKPQVTIKPVSIDEEEMSRESYFNKPNSGLNTSEKVGSANPGIYDAGGILKDKSENVTPRSPGANMFNASQETGDAMRKAQEGVADLKKTGRNVKENIKENVKEKASDMNKNVKQTMNKAKEMKDEAMDKTQDMTTKVRDKTIQYKEEAKDKMEDVKDTMSDAMERGKEKATTMGEAVTETVKEAASIAGQKAKEMKDKVVEKVNEWTSDTPNRTGTSARP</sequence>
<reference evidence="2 3" key="1">
    <citation type="journal article" date="2010" name="Cell">
        <title>The genome of Naegleria gruberi illuminates early eukaryotic versatility.</title>
        <authorList>
            <person name="Fritz-Laylin L.K."/>
            <person name="Prochnik S.E."/>
            <person name="Ginger M.L."/>
            <person name="Dacks J.B."/>
            <person name="Carpenter M.L."/>
            <person name="Field M.C."/>
            <person name="Kuo A."/>
            <person name="Paredez A."/>
            <person name="Chapman J."/>
            <person name="Pham J."/>
            <person name="Shu S."/>
            <person name="Neupane R."/>
            <person name="Cipriano M."/>
            <person name="Mancuso J."/>
            <person name="Tu H."/>
            <person name="Salamov A."/>
            <person name="Lindquist E."/>
            <person name="Shapiro H."/>
            <person name="Lucas S."/>
            <person name="Grigoriev I.V."/>
            <person name="Cande W.Z."/>
            <person name="Fulton C."/>
            <person name="Rokhsar D.S."/>
            <person name="Dawson S.C."/>
        </authorList>
    </citation>
    <scope>NUCLEOTIDE SEQUENCE [LARGE SCALE GENOMIC DNA]</scope>
    <source>
        <strain evidence="2 3">NEG-M</strain>
    </source>
</reference>
<feature type="region of interest" description="Disordered" evidence="1">
    <location>
        <begin position="194"/>
        <end position="223"/>
    </location>
</feature>
<dbReference type="Proteomes" id="UP000006671">
    <property type="component" value="Unassembled WGS sequence"/>
</dbReference>
<evidence type="ECO:0000256" key="1">
    <source>
        <dbReference type="SAM" id="MobiDB-lite"/>
    </source>
</evidence>
<dbReference type="SUPFAM" id="SSF58113">
    <property type="entry name" value="Apolipoprotein A-I"/>
    <property type="match status" value="1"/>
</dbReference>
<dbReference type="VEuPathDB" id="AmoebaDB:NAEGRDRAFT_56551"/>
<proteinExistence type="predicted"/>
<evidence type="ECO:0000313" key="3">
    <source>
        <dbReference type="Proteomes" id="UP000006671"/>
    </source>
</evidence>
<dbReference type="RefSeq" id="XP_002683591.1">
    <property type="nucleotide sequence ID" value="XM_002683545.1"/>
</dbReference>
<dbReference type="OMA" id="DEAMDKT"/>
<dbReference type="KEGG" id="ngr:NAEGRDRAFT_56551"/>
<feature type="region of interest" description="Disordered" evidence="1">
    <location>
        <begin position="62"/>
        <end position="81"/>
    </location>
</feature>
<accession>D2UYU3</accession>
<dbReference type="GeneID" id="8863997"/>
<keyword evidence="3" id="KW-1185">Reference proteome</keyword>
<name>D2UYU3_NAEGR</name>
<gene>
    <name evidence="2" type="ORF">NAEGRDRAFT_56551</name>
</gene>
<protein>
    <submittedName>
        <fullName evidence="2">Uncharacterized protein</fullName>
    </submittedName>
</protein>
<organism evidence="3">
    <name type="scientific">Naegleria gruberi</name>
    <name type="common">Amoeba</name>
    <dbReference type="NCBI Taxonomy" id="5762"/>
    <lineage>
        <taxon>Eukaryota</taxon>
        <taxon>Discoba</taxon>
        <taxon>Heterolobosea</taxon>
        <taxon>Tetramitia</taxon>
        <taxon>Eutetramitia</taxon>
        <taxon>Vahlkampfiidae</taxon>
        <taxon>Naegleria</taxon>
    </lineage>
</organism>
<dbReference type="OrthoDB" id="6363407at2759"/>
<dbReference type="Gene3D" id="1.20.120.20">
    <property type="entry name" value="Apolipoprotein"/>
    <property type="match status" value="1"/>
</dbReference>
<dbReference type="EMBL" id="GG738845">
    <property type="protein sequence ID" value="EFC50847.1"/>
    <property type="molecule type" value="Genomic_DNA"/>
</dbReference>
<feature type="compositionally biased region" description="Polar residues" evidence="1">
    <location>
        <begin position="69"/>
        <end position="80"/>
    </location>
</feature>